<dbReference type="OrthoDB" id="9824513at2"/>
<keyword evidence="1" id="KW-0732">Signal</keyword>
<keyword evidence="3" id="KW-1185">Reference proteome</keyword>
<protein>
    <submittedName>
        <fullName evidence="2">Uncharacterized protein</fullName>
    </submittedName>
</protein>
<organism evidence="2 3">
    <name type="scientific">Oceanispirochaeta crateris</name>
    <dbReference type="NCBI Taxonomy" id="2518645"/>
    <lineage>
        <taxon>Bacteria</taxon>
        <taxon>Pseudomonadati</taxon>
        <taxon>Spirochaetota</taxon>
        <taxon>Spirochaetia</taxon>
        <taxon>Spirochaetales</taxon>
        <taxon>Spirochaetaceae</taxon>
        <taxon>Oceanispirochaeta</taxon>
    </lineage>
</organism>
<dbReference type="AlphaFoldDB" id="A0A5C1QM58"/>
<reference evidence="2 3" key="1">
    <citation type="submission" date="2019-02" db="EMBL/GenBank/DDBJ databases">
        <title>Complete Genome Sequence and Methylome Analysis of free living Spirochaetas.</title>
        <authorList>
            <person name="Fomenkov A."/>
            <person name="Dubinina G."/>
            <person name="Leshcheva N."/>
            <person name="Mikheeva N."/>
            <person name="Grabovich M."/>
            <person name="Vincze T."/>
            <person name="Roberts R.J."/>
        </authorList>
    </citation>
    <scope>NUCLEOTIDE SEQUENCE [LARGE SCALE GENOMIC DNA]</scope>
    <source>
        <strain evidence="2 3">K2</strain>
    </source>
</reference>
<proteinExistence type="predicted"/>
<evidence type="ECO:0000313" key="3">
    <source>
        <dbReference type="Proteomes" id="UP000324209"/>
    </source>
</evidence>
<feature type="chain" id="PRO_5023113657" evidence="1">
    <location>
        <begin position="26"/>
        <end position="476"/>
    </location>
</feature>
<sequence length="476" mass="52702">MNLRIKFHILSLAGVYLFLTGCSFSARPEDSDLSAVDFNSFSLDTTDNPGLLYSVEGRMDDAEVLLEYPDTYISGYQWIPRFDTEAVSVEVDGQAQASAETSQNFDTPLTYTLTAASGLTRQIRVELLLQPGWRDLVTSPVQGAGSGVYNIRTGFHQGLNPFVFCRDSSLSLRAYVLDTVSSDWNEYGIGAPADVQTFDTLSWSWNTWVMYENTSGSIFAQSLVYSSSWSSVHSVATGTSGTQDLRLFKKEDDRMFASWIEDVYDTRIPKVWTSIDGSSWSQVGPDLSSFHAINFAAVSAGGMELYGVCTFVENPGVLHYFKYDLDSDSWEMTQDGGNLNKEDSSIILDLFYDTDREAPVVFTAVPLLSDAGYYQVRALYWSDSAGVWTNLNYIQPLIINAGDLLTLSIDWYENRPIIAAGQSIKTWDNGIWSAIGSDYTSDTPVLQSVSQGVLNTTIAAYTSDMSGGSLIVRYFQ</sequence>
<dbReference type="EMBL" id="CP036150">
    <property type="protein sequence ID" value="QEN08587.1"/>
    <property type="molecule type" value="Genomic_DNA"/>
</dbReference>
<dbReference type="PROSITE" id="PS51257">
    <property type="entry name" value="PROKAR_LIPOPROTEIN"/>
    <property type="match status" value="1"/>
</dbReference>
<evidence type="ECO:0000313" key="2">
    <source>
        <dbReference type="EMBL" id="QEN08587.1"/>
    </source>
</evidence>
<dbReference type="KEGG" id="ock:EXM22_11545"/>
<dbReference type="Proteomes" id="UP000324209">
    <property type="component" value="Chromosome"/>
</dbReference>
<accession>A0A5C1QM58</accession>
<evidence type="ECO:0000256" key="1">
    <source>
        <dbReference type="SAM" id="SignalP"/>
    </source>
</evidence>
<name>A0A5C1QM58_9SPIO</name>
<feature type="signal peptide" evidence="1">
    <location>
        <begin position="1"/>
        <end position="25"/>
    </location>
</feature>
<gene>
    <name evidence="2" type="ORF">EXM22_11545</name>
</gene>
<dbReference type="RefSeq" id="WP_149486668.1">
    <property type="nucleotide sequence ID" value="NZ_CP036150.1"/>
</dbReference>